<proteinExistence type="predicted"/>
<organism evidence="1">
    <name type="scientific">uncultured Caudovirales phage</name>
    <dbReference type="NCBI Taxonomy" id="2100421"/>
    <lineage>
        <taxon>Viruses</taxon>
        <taxon>Duplodnaviria</taxon>
        <taxon>Heunggongvirae</taxon>
        <taxon>Uroviricota</taxon>
        <taxon>Caudoviricetes</taxon>
        <taxon>Peduoviridae</taxon>
        <taxon>Maltschvirus</taxon>
        <taxon>Maltschvirus maltsch</taxon>
    </lineage>
</organism>
<sequence>MTKKVTGVLYADGWDNCLIGHATQATASGVFKVAVYSAKKIIDAIASEAAEADAKNGTDVMEREYYLGEAEEFFDFNIMQAYIGLGHAHPIFLCDHEVDIEEDVDSGNAEVYTA</sequence>
<dbReference type="EMBL" id="LR797285">
    <property type="protein sequence ID" value="CAB4199054.1"/>
    <property type="molecule type" value="Genomic_DNA"/>
</dbReference>
<evidence type="ECO:0000313" key="1">
    <source>
        <dbReference type="EMBL" id="CAB4199054.1"/>
    </source>
</evidence>
<name>A0A6J5S266_9CAUD</name>
<protein>
    <submittedName>
        <fullName evidence="1">Uncharacterized protein</fullName>
    </submittedName>
</protein>
<gene>
    <name evidence="1" type="ORF">UFOVP1336_7</name>
</gene>
<accession>A0A6J5S266</accession>
<reference evidence="1" key="1">
    <citation type="submission" date="2020-05" db="EMBL/GenBank/DDBJ databases">
        <authorList>
            <person name="Chiriac C."/>
            <person name="Salcher M."/>
            <person name="Ghai R."/>
            <person name="Kavagutti S V."/>
        </authorList>
    </citation>
    <scope>NUCLEOTIDE SEQUENCE</scope>
</reference>